<dbReference type="RefSeq" id="WP_136641887.1">
    <property type="nucleotide sequence ID" value="NZ_QYRT01000013.1"/>
</dbReference>
<feature type="transmembrane region" description="Helical" evidence="1">
    <location>
        <begin position="81"/>
        <end position="103"/>
    </location>
</feature>
<feature type="transmembrane region" description="Helical" evidence="1">
    <location>
        <begin position="109"/>
        <end position="129"/>
    </location>
</feature>
<name>A0A4T2C3R5_9MICO</name>
<comment type="caution">
    <text evidence="2">The sequence shown here is derived from an EMBL/GenBank/DDBJ whole genome shotgun (WGS) entry which is preliminary data.</text>
</comment>
<keyword evidence="3" id="KW-1185">Reference proteome</keyword>
<accession>A0A4T2C3R5</accession>
<keyword evidence="1" id="KW-1133">Transmembrane helix</keyword>
<sequence length="169" mass="17830">MSSFAVRCCGYAVGASLFLGYVLAIVSLVAGGETWTDLGLYIYFSLIYCVIATPFALFNGVVAGLAARVFLADNRSPSSSFFVQSLSLLIGTIPCVVLAWSALKPDTDVWILLAAAGIVFSFGGGALACRSVRWRAVAPIATSLSRVVDLERAGSLPSTLNSLKKMGHR</sequence>
<keyword evidence="1" id="KW-0472">Membrane</keyword>
<keyword evidence="1" id="KW-0812">Transmembrane</keyword>
<evidence type="ECO:0000313" key="3">
    <source>
        <dbReference type="Proteomes" id="UP000306192"/>
    </source>
</evidence>
<dbReference type="AlphaFoldDB" id="A0A4T2C3R5"/>
<evidence type="ECO:0000313" key="2">
    <source>
        <dbReference type="EMBL" id="TIH37076.1"/>
    </source>
</evidence>
<protein>
    <submittedName>
        <fullName evidence="2">Uncharacterized protein</fullName>
    </submittedName>
</protein>
<evidence type="ECO:0000256" key="1">
    <source>
        <dbReference type="SAM" id="Phobius"/>
    </source>
</evidence>
<gene>
    <name evidence="2" type="ORF">D4765_08615</name>
</gene>
<dbReference type="Proteomes" id="UP000306192">
    <property type="component" value="Unassembled WGS sequence"/>
</dbReference>
<organism evidence="2 3">
    <name type="scientific">Subtercola vilae</name>
    <dbReference type="NCBI Taxonomy" id="2056433"/>
    <lineage>
        <taxon>Bacteria</taxon>
        <taxon>Bacillati</taxon>
        <taxon>Actinomycetota</taxon>
        <taxon>Actinomycetes</taxon>
        <taxon>Micrococcales</taxon>
        <taxon>Microbacteriaceae</taxon>
        <taxon>Subtercola</taxon>
    </lineage>
</organism>
<reference evidence="2 3" key="1">
    <citation type="journal article" date="2019" name="Microorganisms">
        <title>Systematic Affiliation and Genome Analysis of Subtercola vilae DB165(T) with Particular Emphasis on Cold Adaptation of an Isolate from a High-Altitude Cold Volcano Lake.</title>
        <authorList>
            <person name="Villalobos A.S."/>
            <person name="Wiese J."/>
            <person name="Imhoff J.F."/>
            <person name="Dorador C."/>
            <person name="Keller A."/>
            <person name="Hentschel U."/>
        </authorList>
    </citation>
    <scope>NUCLEOTIDE SEQUENCE [LARGE SCALE GENOMIC DNA]</scope>
    <source>
        <strain evidence="2 3">DB165</strain>
    </source>
</reference>
<dbReference type="EMBL" id="QYRT01000013">
    <property type="protein sequence ID" value="TIH37076.1"/>
    <property type="molecule type" value="Genomic_DNA"/>
</dbReference>
<proteinExistence type="predicted"/>
<feature type="transmembrane region" description="Helical" evidence="1">
    <location>
        <begin position="40"/>
        <end position="69"/>
    </location>
</feature>